<feature type="compositionally biased region" description="Basic residues" evidence="4">
    <location>
        <begin position="365"/>
        <end position="380"/>
    </location>
</feature>
<dbReference type="Pfam" id="PF13923">
    <property type="entry name" value="zf-C3HC4_2"/>
    <property type="match status" value="1"/>
</dbReference>
<sequence>MSGPPPPTYTCNRCYQPGHWCKNCPMVIKHDARKRFSLATKRTTGIPSQELMETTAEDPLAMLHPSGKLVIAEEGPAVERVPPPELTCPICSHLLKDAVLTTCCGNSFCADCISNKLMESPDRQCPGKNCDHKQVSVDALVPNKTVRQAAAAWSMGGSGLGNQDQEHMRFRIGLQPSVTVSAASTPPQTLPAQVSQAPLPLAPVPAPPQDSVQAQNSPTPFAAPPPVSVAVPSSFSQPPPIMVQGPVASSSSSGDSLLPPGTSSVPPPTIGMPMTSMHSASSLPPIPGVGLPIQHQLLVPANPSYIYNQPPPTMNLGAPQPQIMDAWDAFLHRKDRERERPRKRARSRNRSSSSTPSSSSTDDRRKRRNRHERDKRRVHRSDKEKERDRGRENRYRHGDERRDRDRERNRERDWSDRHRESRPSRTVTNITRREGKEESALPSLMGLEVATPPLLSTRRDRSRSRSNSPQNHQAALSNERKKRKKKDSRWKSETNWRPRKPEKERRKENESEEAAREIADEEAIDGTLREVAEFVRVEANCDDDGIEFEIEEMDPVKETATEAEDEKSVTDTEPVAEEPAETAAAEPLSEADNEEPVEHRSESDAVDRKSESDATLLTKEDTTDKDKETVEEPVDENDERSSRKKDKKHKKHKKHKRSRGFYIAEKEEHEEVHSTRAAVSDGDSKLEKHAEYKEERRGSESSSQKKKEQRIYNEPERRESESKREDRRADDKRHERSGKERDSREGRRREKSRERAEKSRNRSHERSERKSKEHSSRKKERDSGRDRETDEKHKDADRKEDGRQKEKPDKNYKTSQSHRSSDRMQENVSIKNVKEPSSVPQTSPATSRDAVRDSSSQSKDDRDSSPSVRKHKGVSSVQDSEEPSLKKQKQETPAQSTGKVNPALASLVKFKVAPPGMKKSAILLKQAGLGDKESTDLEEEKSKVVAEDDTSVDRRMREAFSPPKLQRKKITLNL</sequence>
<evidence type="ECO:0000259" key="5">
    <source>
        <dbReference type="PROSITE" id="PS50089"/>
    </source>
</evidence>
<dbReference type="GO" id="GO:0006511">
    <property type="term" value="P:ubiquitin-dependent protein catabolic process"/>
    <property type="evidence" value="ECO:0007669"/>
    <property type="project" value="TreeGrafter"/>
</dbReference>
<dbReference type="SUPFAM" id="SSF57756">
    <property type="entry name" value="Retrovirus zinc finger-like domains"/>
    <property type="match status" value="1"/>
</dbReference>
<dbReference type="CDD" id="cd16620">
    <property type="entry name" value="vRING-HC-C4C4_RBBP6"/>
    <property type="match status" value="1"/>
</dbReference>
<feature type="compositionally biased region" description="Low complexity" evidence="4">
    <location>
        <begin position="350"/>
        <end position="360"/>
    </location>
</feature>
<dbReference type="SUPFAM" id="SSF57850">
    <property type="entry name" value="RING/U-box"/>
    <property type="match status" value="1"/>
</dbReference>
<evidence type="ECO:0008006" key="9">
    <source>
        <dbReference type="Google" id="ProtNLM"/>
    </source>
</evidence>
<feature type="domain" description="CCHC-type" evidence="6">
    <location>
        <begin position="11"/>
        <end position="25"/>
    </location>
</feature>
<dbReference type="GO" id="GO:0005737">
    <property type="term" value="C:cytoplasm"/>
    <property type="evidence" value="ECO:0007669"/>
    <property type="project" value="UniProtKB-ARBA"/>
</dbReference>
<keyword evidence="1 3" id="KW-0479">Metal-binding</keyword>
<proteinExistence type="predicted"/>
<accession>A0A0C2DIM4</accession>
<feature type="compositionally biased region" description="Acidic residues" evidence="4">
    <location>
        <begin position="540"/>
        <end position="553"/>
    </location>
</feature>
<feature type="compositionally biased region" description="Basic and acidic residues" evidence="4">
    <location>
        <begin position="489"/>
        <end position="518"/>
    </location>
</feature>
<feature type="compositionally biased region" description="Basic and acidic residues" evidence="4">
    <location>
        <begin position="596"/>
        <end position="630"/>
    </location>
</feature>
<feature type="domain" description="RING-type" evidence="5">
    <location>
        <begin position="88"/>
        <end position="126"/>
    </location>
</feature>
<feature type="compositionally biased region" description="Basic residues" evidence="4">
    <location>
        <begin position="965"/>
        <end position="974"/>
    </location>
</feature>
<feature type="region of interest" description="Disordered" evidence="4">
    <location>
        <begin position="198"/>
        <end position="283"/>
    </location>
</feature>
<dbReference type="GO" id="GO:0003676">
    <property type="term" value="F:nucleic acid binding"/>
    <property type="evidence" value="ECO:0007669"/>
    <property type="project" value="InterPro"/>
</dbReference>
<dbReference type="GO" id="GO:0008270">
    <property type="term" value="F:zinc ion binding"/>
    <property type="evidence" value="ECO:0007669"/>
    <property type="project" value="UniProtKB-KW"/>
</dbReference>
<dbReference type="GO" id="GO:0005634">
    <property type="term" value="C:nucleus"/>
    <property type="evidence" value="ECO:0007669"/>
    <property type="project" value="TreeGrafter"/>
</dbReference>
<dbReference type="Proteomes" id="UP000054047">
    <property type="component" value="Unassembled WGS sequence"/>
</dbReference>
<feature type="compositionally biased region" description="Basic and acidic residues" evidence="4">
    <location>
        <begin position="664"/>
        <end position="674"/>
    </location>
</feature>
<dbReference type="PROSITE" id="PS50158">
    <property type="entry name" value="ZF_CCHC"/>
    <property type="match status" value="1"/>
</dbReference>
<dbReference type="InterPro" id="IPR001878">
    <property type="entry name" value="Znf_CCHC"/>
</dbReference>
<dbReference type="InterPro" id="IPR001841">
    <property type="entry name" value="Znf_RING"/>
</dbReference>
<evidence type="ECO:0000256" key="4">
    <source>
        <dbReference type="SAM" id="MobiDB-lite"/>
    </source>
</evidence>
<feature type="compositionally biased region" description="Basic residues" evidence="4">
    <location>
        <begin position="642"/>
        <end position="659"/>
    </location>
</feature>
<dbReference type="InterPro" id="IPR033489">
    <property type="entry name" value="RBBP6"/>
</dbReference>
<keyword evidence="8" id="KW-1185">Reference proteome</keyword>
<evidence type="ECO:0000313" key="8">
    <source>
        <dbReference type="Proteomes" id="UP000054047"/>
    </source>
</evidence>
<feature type="compositionally biased region" description="Basic and acidic residues" evidence="4">
    <location>
        <begin position="554"/>
        <end position="570"/>
    </location>
</feature>
<feature type="compositionally biased region" description="Basic and acidic residues" evidence="4">
    <location>
        <begin position="682"/>
        <end position="812"/>
    </location>
</feature>
<dbReference type="InterPro" id="IPR013083">
    <property type="entry name" value="Znf_RING/FYVE/PHD"/>
</dbReference>
<dbReference type="EMBL" id="KN729391">
    <property type="protein sequence ID" value="KIH62337.1"/>
    <property type="molecule type" value="Genomic_DNA"/>
</dbReference>
<dbReference type="Gene3D" id="3.30.40.10">
    <property type="entry name" value="Zinc/RING finger domain, C3HC4 (zinc finger)"/>
    <property type="match status" value="1"/>
</dbReference>
<feature type="region of interest" description="Disordered" evidence="4">
    <location>
        <begin position="927"/>
        <end position="974"/>
    </location>
</feature>
<evidence type="ECO:0000259" key="6">
    <source>
        <dbReference type="PROSITE" id="PS50158"/>
    </source>
</evidence>
<dbReference type="PANTHER" id="PTHR15439">
    <property type="entry name" value="RETINOBLASTOMA-BINDING PROTEIN 6"/>
    <property type="match status" value="1"/>
</dbReference>
<feature type="compositionally biased region" description="Low complexity" evidence="4">
    <location>
        <begin position="249"/>
        <end position="264"/>
    </location>
</feature>
<dbReference type="InterPro" id="IPR036875">
    <property type="entry name" value="Znf_CCHC_sf"/>
</dbReference>
<evidence type="ECO:0000313" key="7">
    <source>
        <dbReference type="EMBL" id="KIH62337.1"/>
    </source>
</evidence>
<dbReference type="AlphaFoldDB" id="A0A0C2DIM4"/>
<keyword evidence="2" id="KW-0862">Zinc</keyword>
<organism evidence="7 8">
    <name type="scientific">Ancylostoma duodenale</name>
    <dbReference type="NCBI Taxonomy" id="51022"/>
    <lineage>
        <taxon>Eukaryota</taxon>
        <taxon>Metazoa</taxon>
        <taxon>Ecdysozoa</taxon>
        <taxon>Nematoda</taxon>
        <taxon>Chromadorea</taxon>
        <taxon>Rhabditida</taxon>
        <taxon>Rhabditina</taxon>
        <taxon>Rhabditomorpha</taxon>
        <taxon>Strongyloidea</taxon>
        <taxon>Ancylostomatidae</taxon>
        <taxon>Ancylostomatinae</taxon>
        <taxon>Ancylostoma</taxon>
    </lineage>
</organism>
<feature type="compositionally biased region" description="Basic and acidic residues" evidence="4">
    <location>
        <begin position="930"/>
        <end position="958"/>
    </location>
</feature>
<gene>
    <name evidence="7" type="ORF">ANCDUO_07382</name>
</gene>
<reference evidence="7 8" key="1">
    <citation type="submission" date="2013-12" db="EMBL/GenBank/DDBJ databases">
        <title>Draft genome of the parsitic nematode Ancylostoma duodenale.</title>
        <authorList>
            <person name="Mitreva M."/>
        </authorList>
    </citation>
    <scope>NUCLEOTIDE SEQUENCE [LARGE SCALE GENOMIC DNA]</scope>
    <source>
        <strain evidence="7 8">Zhejiang</strain>
    </source>
</reference>
<evidence type="ECO:0000256" key="2">
    <source>
        <dbReference type="ARBA" id="ARBA00022833"/>
    </source>
</evidence>
<name>A0A0C2DIM4_9BILA</name>
<dbReference type="PANTHER" id="PTHR15439:SF0">
    <property type="entry name" value="CELL DIVISION CYCLE AND APOPTOSIS REGULATOR PROTEIN 1-RELATED"/>
    <property type="match status" value="1"/>
</dbReference>
<dbReference type="OrthoDB" id="106784at2759"/>
<dbReference type="GO" id="GO:0061630">
    <property type="term" value="F:ubiquitin protein ligase activity"/>
    <property type="evidence" value="ECO:0007669"/>
    <property type="project" value="InterPro"/>
</dbReference>
<dbReference type="GO" id="GO:0019899">
    <property type="term" value="F:enzyme binding"/>
    <property type="evidence" value="ECO:0007669"/>
    <property type="project" value="UniProtKB-ARBA"/>
</dbReference>
<dbReference type="PROSITE" id="PS50089">
    <property type="entry name" value="ZF_RING_2"/>
    <property type="match status" value="1"/>
</dbReference>
<feature type="compositionally biased region" description="Basic and acidic residues" evidence="4">
    <location>
        <begin position="381"/>
        <end position="423"/>
    </location>
</feature>
<feature type="compositionally biased region" description="Basic and acidic residues" evidence="4">
    <location>
        <begin position="527"/>
        <end position="536"/>
    </location>
</feature>
<protein>
    <recommendedName>
        <fullName evidence="9">Zinc knuckle</fullName>
    </recommendedName>
</protein>
<dbReference type="GO" id="GO:0016567">
    <property type="term" value="P:protein ubiquitination"/>
    <property type="evidence" value="ECO:0007669"/>
    <property type="project" value="InterPro"/>
</dbReference>
<evidence type="ECO:0000256" key="3">
    <source>
        <dbReference type="PROSITE-ProRule" id="PRU00047"/>
    </source>
</evidence>
<keyword evidence="1 3" id="KW-0863">Zinc-finger</keyword>
<evidence type="ECO:0000256" key="1">
    <source>
        <dbReference type="ARBA" id="ARBA00022771"/>
    </source>
</evidence>
<dbReference type="Gene3D" id="4.10.60.10">
    <property type="entry name" value="Zinc finger, CCHC-type"/>
    <property type="match status" value="1"/>
</dbReference>
<dbReference type="GO" id="GO:0006397">
    <property type="term" value="P:mRNA processing"/>
    <property type="evidence" value="ECO:0007669"/>
    <property type="project" value="InterPro"/>
</dbReference>
<feature type="region of interest" description="Disordered" evidence="4">
    <location>
        <begin position="333"/>
        <end position="902"/>
    </location>
</feature>